<dbReference type="KEGG" id="halx:M0R89_20390"/>
<protein>
    <submittedName>
        <fullName evidence="3">Rid family detoxifying hydrolase</fullName>
    </submittedName>
</protein>
<evidence type="ECO:0000313" key="3">
    <source>
        <dbReference type="EMBL" id="UPV76829.1"/>
    </source>
</evidence>
<keyword evidence="4" id="KW-1185">Reference proteome</keyword>
<dbReference type="InterPro" id="IPR006056">
    <property type="entry name" value="RidA"/>
</dbReference>
<dbReference type="Pfam" id="PF01042">
    <property type="entry name" value="Ribonuc_L-PSP"/>
    <property type="match status" value="1"/>
</dbReference>
<gene>
    <name evidence="3" type="ORF">M0R89_20390</name>
</gene>
<dbReference type="CDD" id="cd00448">
    <property type="entry name" value="YjgF_YER057c_UK114_family"/>
    <property type="match status" value="1"/>
</dbReference>
<geneLocation type="plasmid" evidence="3 4">
    <name>unnamed2</name>
</geneLocation>
<dbReference type="InterPro" id="IPR035959">
    <property type="entry name" value="RutC-like_sf"/>
</dbReference>
<accession>A0A8U0I0Z4</accession>
<organism evidence="3 4">
    <name type="scientific">Halorussus limi</name>
    <dbReference type="NCBI Taxonomy" id="2938695"/>
    <lineage>
        <taxon>Archaea</taxon>
        <taxon>Methanobacteriati</taxon>
        <taxon>Methanobacteriota</taxon>
        <taxon>Stenosarchaea group</taxon>
        <taxon>Halobacteria</taxon>
        <taxon>Halobacteriales</taxon>
        <taxon>Haladaptataceae</taxon>
        <taxon>Halorussus</taxon>
    </lineage>
</organism>
<evidence type="ECO:0000256" key="1">
    <source>
        <dbReference type="ARBA" id="ARBA00010552"/>
    </source>
</evidence>
<keyword evidence="3" id="KW-0378">Hydrolase</keyword>
<evidence type="ECO:0000313" key="4">
    <source>
        <dbReference type="Proteomes" id="UP000830729"/>
    </source>
</evidence>
<feature type="region of interest" description="Disordered" evidence="2">
    <location>
        <begin position="1"/>
        <end position="41"/>
    </location>
</feature>
<dbReference type="Proteomes" id="UP000830729">
    <property type="component" value="Plasmid unnamed2"/>
</dbReference>
<dbReference type="GO" id="GO:0005829">
    <property type="term" value="C:cytosol"/>
    <property type="evidence" value="ECO:0007669"/>
    <property type="project" value="TreeGrafter"/>
</dbReference>
<dbReference type="GeneID" id="72187611"/>
<sequence length="129" mass="13882">MEEISTDAAPPSIGPFSQGIRDGDRIYVSGQGPVDPESGDIVGDTIEEQTERTLENVEAVLAAADRSLDDVVKATVFVQDMDDYDAINEVYAEYMSSPYPARSAVQVEDLPIDIGVEIEVVASARGTEE</sequence>
<dbReference type="Gene3D" id="3.30.1330.40">
    <property type="entry name" value="RutC-like"/>
    <property type="match status" value="1"/>
</dbReference>
<reference evidence="3 4" key="1">
    <citation type="submission" date="2022-04" db="EMBL/GenBank/DDBJ databases">
        <title>Diverse halophilic archaea isolated from saline environments.</title>
        <authorList>
            <person name="Cui H.-L."/>
        </authorList>
    </citation>
    <scope>NUCLEOTIDE SEQUENCE [LARGE SCALE GENOMIC DNA]</scope>
    <source>
        <strain evidence="3 4">XZYJT49</strain>
        <plasmid evidence="3 4">unnamed2</plasmid>
    </source>
</reference>
<dbReference type="AlphaFoldDB" id="A0A8U0I0Z4"/>
<dbReference type="InterPro" id="IPR006175">
    <property type="entry name" value="YjgF/YER057c/UK114"/>
</dbReference>
<dbReference type="EMBL" id="CP096661">
    <property type="protein sequence ID" value="UPV76829.1"/>
    <property type="molecule type" value="Genomic_DNA"/>
</dbReference>
<dbReference type="FunFam" id="3.30.1330.40:FF:000001">
    <property type="entry name" value="L-PSP family endoribonuclease"/>
    <property type="match status" value="1"/>
</dbReference>
<dbReference type="PANTHER" id="PTHR11803">
    <property type="entry name" value="2-IMINOBUTANOATE/2-IMINOPROPANOATE DEAMINASE RIDA"/>
    <property type="match status" value="1"/>
</dbReference>
<dbReference type="GO" id="GO:0019239">
    <property type="term" value="F:deaminase activity"/>
    <property type="evidence" value="ECO:0007669"/>
    <property type="project" value="TreeGrafter"/>
</dbReference>
<proteinExistence type="inferred from homology"/>
<dbReference type="NCBIfam" id="TIGR00004">
    <property type="entry name" value="Rid family detoxifying hydrolase"/>
    <property type="match status" value="1"/>
</dbReference>
<keyword evidence="3" id="KW-0614">Plasmid</keyword>
<dbReference type="RefSeq" id="WP_248652862.1">
    <property type="nucleotide sequence ID" value="NZ_CP096661.1"/>
</dbReference>
<dbReference type="PANTHER" id="PTHR11803:SF39">
    <property type="entry name" value="2-IMINOBUTANOATE_2-IMINOPROPANOATE DEAMINASE"/>
    <property type="match status" value="1"/>
</dbReference>
<name>A0A8U0I0Z4_9EURY</name>
<dbReference type="SUPFAM" id="SSF55298">
    <property type="entry name" value="YjgF-like"/>
    <property type="match status" value="1"/>
</dbReference>
<comment type="similarity">
    <text evidence="1">Belongs to the RutC family.</text>
</comment>
<evidence type="ECO:0000256" key="2">
    <source>
        <dbReference type="SAM" id="MobiDB-lite"/>
    </source>
</evidence>